<evidence type="ECO:0000313" key="1">
    <source>
        <dbReference type="EMBL" id="QKX57952.1"/>
    </source>
</evidence>
<gene>
    <name evidence="1" type="ORF">TRUGW13939_05072</name>
</gene>
<reference evidence="2" key="1">
    <citation type="submission" date="2020-06" db="EMBL/GenBank/DDBJ databases">
        <title>A chromosome-scale genome assembly of Talaromyces rugulosus W13939.</title>
        <authorList>
            <person name="Wang B."/>
            <person name="Guo L."/>
            <person name="Ye K."/>
            <person name="Wang L."/>
        </authorList>
    </citation>
    <scope>NUCLEOTIDE SEQUENCE [LARGE SCALE GENOMIC DNA]</scope>
    <source>
        <strain evidence="2">W13939</strain>
    </source>
</reference>
<organism evidence="1 2">
    <name type="scientific">Talaromyces rugulosus</name>
    <name type="common">Penicillium rugulosum</name>
    <dbReference type="NCBI Taxonomy" id="121627"/>
    <lineage>
        <taxon>Eukaryota</taxon>
        <taxon>Fungi</taxon>
        <taxon>Dikarya</taxon>
        <taxon>Ascomycota</taxon>
        <taxon>Pezizomycotina</taxon>
        <taxon>Eurotiomycetes</taxon>
        <taxon>Eurotiomycetidae</taxon>
        <taxon>Eurotiales</taxon>
        <taxon>Trichocomaceae</taxon>
        <taxon>Talaromyces</taxon>
        <taxon>Talaromyces sect. Islandici</taxon>
    </lineage>
</organism>
<proteinExistence type="predicted"/>
<dbReference type="OrthoDB" id="5315444at2759"/>
<dbReference type="Proteomes" id="UP000509510">
    <property type="component" value="Chromosome III"/>
</dbReference>
<dbReference type="KEGG" id="trg:TRUGW13939_05072"/>
<accession>A0A7H8QV61</accession>
<dbReference type="RefSeq" id="XP_035344130.1">
    <property type="nucleotide sequence ID" value="XM_035488237.1"/>
</dbReference>
<sequence length="181" mass="21030">MSTTVYTSESHLCHLRGLIKPGAYEVTVDHFWLNMLIHYFGPRYIFEREAYSRAGVHLRRMNVTMKNFRANGFRRVFVVEAKRLPKSKRYRWDKVFRQLAKYMREVQRDTGGLQTIYGIAAVGDRVRFYEMDCRGNRAGIAAAYPRSTTNPRTLGINTDAGVIHDYLLAIRHEISNGLNTH</sequence>
<evidence type="ECO:0008006" key="3">
    <source>
        <dbReference type="Google" id="ProtNLM"/>
    </source>
</evidence>
<keyword evidence="2" id="KW-1185">Reference proteome</keyword>
<name>A0A7H8QV61_TALRU</name>
<dbReference type="AlphaFoldDB" id="A0A7H8QV61"/>
<dbReference type="GeneID" id="55992570"/>
<evidence type="ECO:0000313" key="2">
    <source>
        <dbReference type="Proteomes" id="UP000509510"/>
    </source>
</evidence>
<dbReference type="EMBL" id="CP055900">
    <property type="protein sequence ID" value="QKX57952.1"/>
    <property type="molecule type" value="Genomic_DNA"/>
</dbReference>
<protein>
    <recommendedName>
        <fullName evidence="3">Fungal-type protein kinase domain-containing protein</fullName>
    </recommendedName>
</protein>